<dbReference type="AlphaFoldDB" id="A0A415P803"/>
<dbReference type="GO" id="GO:0008324">
    <property type="term" value="F:monoatomic cation transmembrane transporter activity"/>
    <property type="evidence" value="ECO:0007669"/>
    <property type="project" value="InterPro"/>
</dbReference>
<evidence type="ECO:0000259" key="1">
    <source>
        <dbReference type="PROSITE" id="PS51201"/>
    </source>
</evidence>
<dbReference type="InterPro" id="IPR036291">
    <property type="entry name" value="NAD(P)-bd_dom_sf"/>
</dbReference>
<name>A0A415P803_9FIRM</name>
<dbReference type="PANTHER" id="PTHR43833">
    <property type="entry name" value="POTASSIUM CHANNEL PROTEIN 2-RELATED-RELATED"/>
    <property type="match status" value="1"/>
</dbReference>
<dbReference type="InterPro" id="IPR006037">
    <property type="entry name" value="RCK_C"/>
</dbReference>
<dbReference type="RefSeq" id="WP_004800514.1">
    <property type="nucleotide sequence ID" value="NZ_CABKNA010000002.1"/>
</dbReference>
<dbReference type="InterPro" id="IPR036721">
    <property type="entry name" value="RCK_C_sf"/>
</dbReference>
<dbReference type="GO" id="GO:0006813">
    <property type="term" value="P:potassium ion transport"/>
    <property type="evidence" value="ECO:0007669"/>
    <property type="project" value="InterPro"/>
</dbReference>
<dbReference type="GeneID" id="92793949"/>
<dbReference type="Pfam" id="PF02254">
    <property type="entry name" value="TrkA_N"/>
    <property type="match status" value="1"/>
</dbReference>
<dbReference type="InterPro" id="IPR050721">
    <property type="entry name" value="Trk_Ktr_HKT_K-transport"/>
</dbReference>
<keyword evidence="4" id="KW-1185">Reference proteome</keyword>
<dbReference type="Proteomes" id="UP000284868">
    <property type="component" value="Unassembled WGS sequence"/>
</dbReference>
<dbReference type="PANTHER" id="PTHR43833:SF7">
    <property type="entry name" value="KTR SYSTEM POTASSIUM UPTAKE PROTEIN C"/>
    <property type="match status" value="1"/>
</dbReference>
<comment type="caution">
    <text evidence="3">The sequence shown here is derived from an EMBL/GenBank/DDBJ whole genome shotgun (WGS) entry which is preliminary data.</text>
</comment>
<dbReference type="SUPFAM" id="SSF51735">
    <property type="entry name" value="NAD(P)-binding Rossmann-fold domains"/>
    <property type="match status" value="1"/>
</dbReference>
<dbReference type="SUPFAM" id="SSF116726">
    <property type="entry name" value="TrkA C-terminal domain-like"/>
    <property type="match status" value="1"/>
</dbReference>
<dbReference type="PROSITE" id="PS51202">
    <property type="entry name" value="RCK_C"/>
    <property type="match status" value="1"/>
</dbReference>
<gene>
    <name evidence="3" type="ORF">DWZ83_07800</name>
</gene>
<feature type="domain" description="RCK C-terminal" evidence="2">
    <location>
        <begin position="139"/>
        <end position="222"/>
    </location>
</feature>
<dbReference type="InterPro" id="IPR003148">
    <property type="entry name" value="RCK_N"/>
</dbReference>
<accession>A0A415P803</accession>
<feature type="domain" description="RCK N-terminal" evidence="1">
    <location>
        <begin position="6"/>
        <end position="122"/>
    </location>
</feature>
<evidence type="ECO:0000313" key="3">
    <source>
        <dbReference type="EMBL" id="RHM08870.1"/>
    </source>
</evidence>
<dbReference type="OrthoDB" id="9776294at2"/>
<sequence>MKKANERLYGVVGLGIFGSTVAKTLSQNNCEVIAVDGDMKCVNRMADIVTEAMQCDVTDVSQLRVAGLADCDIVFVCMGSHLEESALAIINLKELGVPYIIAKAKNKRFMQVFSELGADKVVRPEKEMGEQVAKSVLGNNIIEIIDFDKNYSIVEIPTPEKWIGKTLMELELRKRYEINVIAIRSVGQEQLNISPEPDYALRRNDHLFVVANANKLDRFDSL</sequence>
<dbReference type="Pfam" id="PF02080">
    <property type="entry name" value="TrkA_C"/>
    <property type="match status" value="1"/>
</dbReference>
<organism evidence="3 4">
    <name type="scientific">Amedibacillus dolichus</name>
    <dbReference type="NCBI Taxonomy" id="31971"/>
    <lineage>
        <taxon>Bacteria</taxon>
        <taxon>Bacillati</taxon>
        <taxon>Bacillota</taxon>
        <taxon>Erysipelotrichia</taxon>
        <taxon>Erysipelotrichales</taxon>
        <taxon>Erysipelotrichaceae</taxon>
        <taxon>Amedibacillus</taxon>
    </lineage>
</organism>
<dbReference type="EMBL" id="QRPK01000043">
    <property type="protein sequence ID" value="RHM08870.1"/>
    <property type="molecule type" value="Genomic_DNA"/>
</dbReference>
<dbReference type="Gene3D" id="3.30.70.1450">
    <property type="entry name" value="Regulator of K+ conductance, C-terminal domain"/>
    <property type="match status" value="1"/>
</dbReference>
<reference evidence="3 4" key="1">
    <citation type="submission" date="2018-08" db="EMBL/GenBank/DDBJ databases">
        <title>A genome reference for cultivated species of the human gut microbiota.</title>
        <authorList>
            <person name="Zou Y."/>
            <person name="Xue W."/>
            <person name="Luo G."/>
        </authorList>
    </citation>
    <scope>NUCLEOTIDE SEQUENCE [LARGE SCALE GENOMIC DNA]</scope>
    <source>
        <strain evidence="3 4">AF35-6BH</strain>
    </source>
</reference>
<evidence type="ECO:0000313" key="4">
    <source>
        <dbReference type="Proteomes" id="UP000284868"/>
    </source>
</evidence>
<evidence type="ECO:0000259" key="2">
    <source>
        <dbReference type="PROSITE" id="PS51202"/>
    </source>
</evidence>
<dbReference type="PROSITE" id="PS51201">
    <property type="entry name" value="RCK_N"/>
    <property type="match status" value="1"/>
</dbReference>
<protein>
    <submittedName>
        <fullName evidence="3">TrkA family potassium uptake protein</fullName>
    </submittedName>
</protein>
<dbReference type="Gene3D" id="3.40.50.720">
    <property type="entry name" value="NAD(P)-binding Rossmann-like Domain"/>
    <property type="match status" value="1"/>
</dbReference>
<proteinExistence type="predicted"/>